<keyword evidence="2" id="KW-0597">Phosphoprotein</keyword>
<evidence type="ECO:0000313" key="9">
    <source>
        <dbReference type="Proteomes" id="UP001215280"/>
    </source>
</evidence>
<evidence type="ECO:0000256" key="4">
    <source>
        <dbReference type="ARBA" id="ARBA00023043"/>
    </source>
</evidence>
<organism evidence="8 9">
    <name type="scientific">Mycena maculata</name>
    <dbReference type="NCBI Taxonomy" id="230809"/>
    <lineage>
        <taxon>Eukaryota</taxon>
        <taxon>Fungi</taxon>
        <taxon>Dikarya</taxon>
        <taxon>Basidiomycota</taxon>
        <taxon>Agaricomycotina</taxon>
        <taxon>Agaricomycetes</taxon>
        <taxon>Agaricomycetidae</taxon>
        <taxon>Agaricales</taxon>
        <taxon>Marasmiineae</taxon>
        <taxon>Mycenaceae</taxon>
        <taxon>Mycena</taxon>
    </lineage>
</organism>
<dbReference type="InterPro" id="IPR038753">
    <property type="entry name" value="NFKBIL1"/>
</dbReference>
<dbReference type="AlphaFoldDB" id="A0AAD7JR89"/>
<evidence type="ECO:0008006" key="10">
    <source>
        <dbReference type="Google" id="ProtNLM"/>
    </source>
</evidence>
<evidence type="ECO:0000313" key="8">
    <source>
        <dbReference type="EMBL" id="KAJ7770149.1"/>
    </source>
</evidence>
<protein>
    <recommendedName>
        <fullName evidence="10">J domain-containing protein</fullName>
    </recommendedName>
</protein>
<accession>A0AAD7JR89</accession>
<keyword evidence="4" id="KW-0040">ANK repeat</keyword>
<comment type="subcellular location">
    <subcellularLocation>
        <location evidence="1">Nucleus</location>
    </subcellularLocation>
</comment>
<dbReference type="PANTHER" id="PTHR15263:SF1">
    <property type="entry name" value="NF-KAPPA-B INHIBITOR-LIKE PROTEIN 1"/>
    <property type="match status" value="1"/>
</dbReference>
<name>A0AAD7JR89_9AGAR</name>
<evidence type="ECO:0000256" key="6">
    <source>
        <dbReference type="SAM" id="Coils"/>
    </source>
</evidence>
<sequence length="313" mass="37042">MRPSEAGWMGFIWARDDGRNHASPHALTTVNTIEMANIRSQTSMPLHRRPDANLDPQWDSRIPGQPDHRMARSASRGPWKHMADTYAWVENHCTSLDSRGKKTEKWVLEQQIFYPYSTPPVPRKVLDDMIFIYEDEPEGWMRDEGRVGWREKEKKRMLEQELERIENRIRHRREMERRRLAAERWRSSAEIKRLEKDQRAKADQAIRDSWRAHEKGWEELRLKSAGQVTFSDIPWPMASTPKTWEELEPREIRDFLLSPLHSETQSAKERIRKAQLRWHPDRFRWILGKAKGADKSTIEDGAGVVARCLNDMM</sequence>
<dbReference type="GO" id="GO:0005634">
    <property type="term" value="C:nucleus"/>
    <property type="evidence" value="ECO:0007669"/>
    <property type="project" value="UniProtKB-SubCell"/>
</dbReference>
<dbReference type="GO" id="GO:0043124">
    <property type="term" value="P:negative regulation of canonical NF-kappaB signal transduction"/>
    <property type="evidence" value="ECO:0007669"/>
    <property type="project" value="InterPro"/>
</dbReference>
<reference evidence="8" key="1">
    <citation type="submission" date="2023-03" db="EMBL/GenBank/DDBJ databases">
        <title>Massive genome expansion in bonnet fungi (Mycena s.s.) driven by repeated elements and novel gene families across ecological guilds.</title>
        <authorList>
            <consortium name="Lawrence Berkeley National Laboratory"/>
            <person name="Harder C.B."/>
            <person name="Miyauchi S."/>
            <person name="Viragh M."/>
            <person name="Kuo A."/>
            <person name="Thoen E."/>
            <person name="Andreopoulos B."/>
            <person name="Lu D."/>
            <person name="Skrede I."/>
            <person name="Drula E."/>
            <person name="Henrissat B."/>
            <person name="Morin E."/>
            <person name="Kohler A."/>
            <person name="Barry K."/>
            <person name="LaButti K."/>
            <person name="Morin E."/>
            <person name="Salamov A."/>
            <person name="Lipzen A."/>
            <person name="Mereny Z."/>
            <person name="Hegedus B."/>
            <person name="Baldrian P."/>
            <person name="Stursova M."/>
            <person name="Weitz H."/>
            <person name="Taylor A."/>
            <person name="Grigoriev I.V."/>
            <person name="Nagy L.G."/>
            <person name="Martin F."/>
            <person name="Kauserud H."/>
        </authorList>
    </citation>
    <scope>NUCLEOTIDE SEQUENCE</scope>
    <source>
        <strain evidence="8">CBHHK188m</strain>
    </source>
</reference>
<keyword evidence="6" id="KW-0175">Coiled coil</keyword>
<keyword evidence="9" id="KW-1185">Reference proteome</keyword>
<comment type="caution">
    <text evidence="8">The sequence shown here is derived from an EMBL/GenBank/DDBJ whole genome shotgun (WGS) entry which is preliminary data.</text>
</comment>
<feature type="coiled-coil region" evidence="6">
    <location>
        <begin position="148"/>
        <end position="178"/>
    </location>
</feature>
<dbReference type="PANTHER" id="PTHR15263">
    <property type="entry name" value="I-KAPPA-B-LIKE PROTEIN IKBL"/>
    <property type="match status" value="1"/>
</dbReference>
<proteinExistence type="predicted"/>
<gene>
    <name evidence="8" type="ORF">DFH07DRAFT_805927</name>
</gene>
<evidence type="ECO:0000256" key="2">
    <source>
        <dbReference type="ARBA" id="ARBA00022553"/>
    </source>
</evidence>
<evidence type="ECO:0000256" key="3">
    <source>
        <dbReference type="ARBA" id="ARBA00022737"/>
    </source>
</evidence>
<evidence type="ECO:0000256" key="1">
    <source>
        <dbReference type="ARBA" id="ARBA00004123"/>
    </source>
</evidence>
<keyword evidence="5" id="KW-0539">Nucleus</keyword>
<evidence type="ECO:0000256" key="5">
    <source>
        <dbReference type="ARBA" id="ARBA00023242"/>
    </source>
</evidence>
<feature type="region of interest" description="Disordered" evidence="7">
    <location>
        <begin position="46"/>
        <end position="76"/>
    </location>
</feature>
<keyword evidence="3" id="KW-0677">Repeat</keyword>
<dbReference type="EMBL" id="JARJLG010000024">
    <property type="protein sequence ID" value="KAJ7770149.1"/>
    <property type="molecule type" value="Genomic_DNA"/>
</dbReference>
<dbReference type="Proteomes" id="UP001215280">
    <property type="component" value="Unassembled WGS sequence"/>
</dbReference>
<evidence type="ECO:0000256" key="7">
    <source>
        <dbReference type="SAM" id="MobiDB-lite"/>
    </source>
</evidence>